<keyword evidence="3" id="KW-1185">Reference proteome</keyword>
<feature type="domain" description="DUF4817" evidence="1">
    <location>
        <begin position="7"/>
        <end position="57"/>
    </location>
</feature>
<sequence length="166" mass="19980">MKFTQQELTDMIYCLGEADRNCLLASRIYGMKYPERRTPDPNSFKNLRERFEDTGNVCYTKRKLRNMVVNNEEHELTVLLHVQENPHISCREIEQQTDVNKTSVNRIINKYKYHPYHIQLHQDLYGEDFQNRINFCNIMLNKINEDAQFYQRFYLPMKLSFAVMGQ</sequence>
<dbReference type="Pfam" id="PF16087">
    <property type="entry name" value="DUF4817"/>
    <property type="match status" value="1"/>
</dbReference>
<dbReference type="PANTHER" id="PTHR47326">
    <property type="entry name" value="TRANSPOSABLE ELEMENT TC3 TRANSPOSASE-LIKE PROTEIN"/>
    <property type="match status" value="1"/>
</dbReference>
<dbReference type="EMBL" id="JANEYF010003368">
    <property type="protein sequence ID" value="KAJ8936871.1"/>
    <property type="molecule type" value="Genomic_DNA"/>
</dbReference>
<accession>A0AAV8XD49</accession>
<dbReference type="PANTHER" id="PTHR47326:SF1">
    <property type="entry name" value="HTH PSQ-TYPE DOMAIN-CONTAINING PROTEIN"/>
    <property type="match status" value="1"/>
</dbReference>
<dbReference type="AlphaFoldDB" id="A0AAV8XD49"/>
<gene>
    <name evidence="2" type="ORF">NQ314_012135</name>
</gene>
<name>A0AAV8XD49_9CUCU</name>
<dbReference type="InterPro" id="IPR032135">
    <property type="entry name" value="DUF4817"/>
</dbReference>
<reference evidence="2" key="1">
    <citation type="journal article" date="2023" name="Insect Mol. Biol.">
        <title>Genome sequencing provides insights into the evolution of gene families encoding plant cell wall-degrading enzymes in longhorned beetles.</title>
        <authorList>
            <person name="Shin N.R."/>
            <person name="Okamura Y."/>
            <person name="Kirsch R."/>
            <person name="Pauchet Y."/>
        </authorList>
    </citation>
    <scope>NUCLEOTIDE SEQUENCE</scope>
    <source>
        <strain evidence="2">RBIC_L_NR</strain>
    </source>
</reference>
<protein>
    <recommendedName>
        <fullName evidence="1">DUF4817 domain-containing protein</fullName>
    </recommendedName>
</protein>
<organism evidence="2 3">
    <name type="scientific">Rhamnusium bicolor</name>
    <dbReference type="NCBI Taxonomy" id="1586634"/>
    <lineage>
        <taxon>Eukaryota</taxon>
        <taxon>Metazoa</taxon>
        <taxon>Ecdysozoa</taxon>
        <taxon>Arthropoda</taxon>
        <taxon>Hexapoda</taxon>
        <taxon>Insecta</taxon>
        <taxon>Pterygota</taxon>
        <taxon>Neoptera</taxon>
        <taxon>Endopterygota</taxon>
        <taxon>Coleoptera</taxon>
        <taxon>Polyphaga</taxon>
        <taxon>Cucujiformia</taxon>
        <taxon>Chrysomeloidea</taxon>
        <taxon>Cerambycidae</taxon>
        <taxon>Lepturinae</taxon>
        <taxon>Rhagiini</taxon>
        <taxon>Rhamnusium</taxon>
    </lineage>
</organism>
<dbReference type="Proteomes" id="UP001162156">
    <property type="component" value="Unassembled WGS sequence"/>
</dbReference>
<evidence type="ECO:0000313" key="3">
    <source>
        <dbReference type="Proteomes" id="UP001162156"/>
    </source>
</evidence>
<comment type="caution">
    <text evidence="2">The sequence shown here is derived from an EMBL/GenBank/DDBJ whole genome shotgun (WGS) entry which is preliminary data.</text>
</comment>
<evidence type="ECO:0000313" key="2">
    <source>
        <dbReference type="EMBL" id="KAJ8936871.1"/>
    </source>
</evidence>
<evidence type="ECO:0000259" key="1">
    <source>
        <dbReference type="Pfam" id="PF16087"/>
    </source>
</evidence>
<proteinExistence type="predicted"/>